<dbReference type="GeneID" id="101846256"/>
<accession>A0ABM0JAC7</accession>
<sequence>MTSEVPFDGAAGCCLGRPKSTSTQDAAMKKLLSAQACQVLAELRKTGELCDAIIKIEDWSFPVHRNILSACSPYFRALFTNARFEQSEQEIRITGISPDSMAAIIDYAYTRHVKLSWSNIEELLPAADRFLVSGLMRPCCDFLKRSINPENCIGIRNFAQAYSCRDLEKESYNFILRKFHEVSTTSNEFLNMPIEQLCEILDSDYLNVRNEEMVFDAVIRWIDHSPDARKHEIARLLMCIRLGIITTRTFIEKVKPHKYVKECEAAKSIVVEALRLLCDLDWDDQRATDPSNRMSRPRVPYELLFVVGGWSGGTPTNLVEVYDTKADSWVVSKHHDVGARAYHGCVTIDHCIFVIGGFDGVEYFNSCRVFDAINKTWSEIAPMNSKRCYVSVAEHDGLIYAMGGFDGQLRLHSVERFNRKTNQWSFIQPMNHQRSDARATTMGGRIYICGGFNGQECLNSVEYYDPSISQWTLISPMRNRRSGVGVIAYNGMIYALGGFNGITRMNTGERFCPVKKTWSTIPEMYSPRSNFAIEVIDEMVFVIGGFNGVTTIFNVECYDSKADEWYDAHDLSLYRSALSACVVRGLPNVLEYIHSEN</sequence>
<dbReference type="CDD" id="cd18450">
    <property type="entry name" value="BACK_KLHL10"/>
    <property type="match status" value="1"/>
</dbReference>
<gene>
    <name evidence="5" type="primary">LOC101846256</name>
</gene>
<dbReference type="SMART" id="SM00875">
    <property type="entry name" value="BACK"/>
    <property type="match status" value="1"/>
</dbReference>
<dbReference type="PANTHER" id="PTHR45632:SF14">
    <property type="entry name" value="KELCH-LIKE PROTEIN 33"/>
    <property type="match status" value="1"/>
</dbReference>
<dbReference type="InterPro" id="IPR011705">
    <property type="entry name" value="BACK"/>
</dbReference>
<keyword evidence="1" id="KW-0880">Kelch repeat</keyword>
<proteinExistence type="predicted"/>
<keyword evidence="2" id="KW-0677">Repeat</keyword>
<dbReference type="PROSITE" id="PS50097">
    <property type="entry name" value="BTB"/>
    <property type="match status" value="1"/>
</dbReference>
<dbReference type="SMART" id="SM00612">
    <property type="entry name" value="Kelch"/>
    <property type="match status" value="6"/>
</dbReference>
<dbReference type="PANTHER" id="PTHR45632">
    <property type="entry name" value="LD33804P"/>
    <property type="match status" value="1"/>
</dbReference>
<dbReference type="InterPro" id="IPR015915">
    <property type="entry name" value="Kelch-typ_b-propeller"/>
</dbReference>
<name>A0ABM0JAC7_APLCA</name>
<evidence type="ECO:0000256" key="2">
    <source>
        <dbReference type="ARBA" id="ARBA00022737"/>
    </source>
</evidence>
<dbReference type="PIRSF" id="PIRSF037037">
    <property type="entry name" value="Kelch-like_protein_gigaxonin"/>
    <property type="match status" value="1"/>
</dbReference>
<dbReference type="InterPro" id="IPR000210">
    <property type="entry name" value="BTB/POZ_dom"/>
</dbReference>
<dbReference type="SUPFAM" id="SSF117281">
    <property type="entry name" value="Kelch motif"/>
    <property type="match status" value="1"/>
</dbReference>
<organism evidence="4 5">
    <name type="scientific">Aplysia californica</name>
    <name type="common">California sea hare</name>
    <dbReference type="NCBI Taxonomy" id="6500"/>
    <lineage>
        <taxon>Eukaryota</taxon>
        <taxon>Metazoa</taxon>
        <taxon>Spiralia</taxon>
        <taxon>Lophotrochozoa</taxon>
        <taxon>Mollusca</taxon>
        <taxon>Gastropoda</taxon>
        <taxon>Heterobranchia</taxon>
        <taxon>Euthyneura</taxon>
        <taxon>Tectipleura</taxon>
        <taxon>Aplysiida</taxon>
        <taxon>Aplysioidea</taxon>
        <taxon>Aplysiidae</taxon>
        <taxon>Aplysia</taxon>
    </lineage>
</organism>
<dbReference type="Gene3D" id="2.120.10.80">
    <property type="entry name" value="Kelch-type beta propeller"/>
    <property type="match status" value="2"/>
</dbReference>
<reference evidence="5" key="1">
    <citation type="submission" date="2025-08" db="UniProtKB">
        <authorList>
            <consortium name="RefSeq"/>
        </authorList>
    </citation>
    <scope>IDENTIFICATION</scope>
</reference>
<dbReference type="InterPro" id="IPR011333">
    <property type="entry name" value="SKP1/BTB/POZ_sf"/>
</dbReference>
<dbReference type="Gene3D" id="3.30.710.10">
    <property type="entry name" value="Potassium Channel Kv1.1, Chain A"/>
    <property type="match status" value="1"/>
</dbReference>
<dbReference type="InterPro" id="IPR006652">
    <property type="entry name" value="Kelch_1"/>
</dbReference>
<feature type="domain" description="BTB" evidence="3">
    <location>
        <begin position="50"/>
        <end position="117"/>
    </location>
</feature>
<evidence type="ECO:0000313" key="5">
    <source>
        <dbReference type="RefSeq" id="XP_005089100.1"/>
    </source>
</evidence>
<protein>
    <submittedName>
        <fullName evidence="5">Kelch-like protein 10</fullName>
    </submittedName>
</protein>
<dbReference type="Gene3D" id="1.25.40.420">
    <property type="match status" value="1"/>
</dbReference>
<dbReference type="Pfam" id="PF00651">
    <property type="entry name" value="BTB"/>
    <property type="match status" value="1"/>
</dbReference>
<evidence type="ECO:0000256" key="1">
    <source>
        <dbReference type="ARBA" id="ARBA00022441"/>
    </source>
</evidence>
<dbReference type="Proteomes" id="UP000694888">
    <property type="component" value="Unplaced"/>
</dbReference>
<dbReference type="RefSeq" id="XP_005089100.1">
    <property type="nucleotide sequence ID" value="XM_005089043.3"/>
</dbReference>
<dbReference type="InterPro" id="IPR017096">
    <property type="entry name" value="BTB-kelch_protein"/>
</dbReference>
<dbReference type="Pfam" id="PF24681">
    <property type="entry name" value="Kelch_KLHDC2_KLHL20_DRC7"/>
    <property type="match status" value="1"/>
</dbReference>
<dbReference type="SUPFAM" id="SSF54695">
    <property type="entry name" value="POZ domain"/>
    <property type="match status" value="1"/>
</dbReference>
<keyword evidence="4" id="KW-1185">Reference proteome</keyword>
<evidence type="ECO:0000313" key="4">
    <source>
        <dbReference type="Proteomes" id="UP000694888"/>
    </source>
</evidence>
<dbReference type="SMART" id="SM00225">
    <property type="entry name" value="BTB"/>
    <property type="match status" value="1"/>
</dbReference>
<dbReference type="Pfam" id="PF01344">
    <property type="entry name" value="Kelch_1"/>
    <property type="match status" value="2"/>
</dbReference>
<evidence type="ECO:0000259" key="3">
    <source>
        <dbReference type="PROSITE" id="PS50097"/>
    </source>
</evidence>
<dbReference type="PRINTS" id="PR00501">
    <property type="entry name" value="KELCHREPEAT"/>
</dbReference>
<dbReference type="Pfam" id="PF07707">
    <property type="entry name" value="BACK"/>
    <property type="match status" value="1"/>
</dbReference>